<dbReference type="Pfam" id="PF21647">
    <property type="entry name" value="DUF6857"/>
    <property type="match status" value="1"/>
</dbReference>
<dbReference type="InterPro" id="IPR049172">
    <property type="entry name" value="DUF6857_pln"/>
</dbReference>
<evidence type="ECO:0000259" key="3">
    <source>
        <dbReference type="Pfam" id="PF21647"/>
    </source>
</evidence>
<keyword evidence="5" id="KW-1185">Reference proteome</keyword>
<dbReference type="InterPro" id="IPR048297">
    <property type="entry name" value="DUF936_dom_pln"/>
</dbReference>
<dbReference type="PANTHER" id="PTHR31928">
    <property type="entry name" value="EXPRESSED PROTEIN"/>
    <property type="match status" value="1"/>
</dbReference>
<proteinExistence type="predicted"/>
<feature type="region of interest" description="Disordered" evidence="1">
    <location>
        <begin position="280"/>
        <end position="363"/>
    </location>
</feature>
<protein>
    <submittedName>
        <fullName evidence="4">Uncharacterized protein</fullName>
    </submittedName>
</protein>
<sequence length="689" mass="75034">MASLVPGVLIKLLQHTNRDAKVAGEHRSSLLQVVSIVPALSGTDFFTSKGFYLKVSDSTHATYVSLPDEQNELISSDKIQLGQFILVDRIKAGSPVPILRGVRLLRGRHPCIGNPEDLIATSSLGFLDPEKPKPTTESKCNRKASSDNEKSKLGNYRTSVKTQEAQKKRASLSRLEASLPKQLASCQSEKKDAFTVRSKPMNSSPPFCSLPTSFKKFSDEIKNQARAKGEQKSSSRFGLLEKATSVLKVNTAGRKPSAGNFLRNLVPTIGLGSKALRKSWAGNMEPKRRDSSTSKTTNFDRITETRRASVPLQKVSTNRKLATKEDIKIQCPTKRSATNTRADDSDKSSKKDTSKTKKPSETANTINLSNLVKVVPASKRWSDGTVSWASLPSSLSELGKVLLKYRDAAKLAAVEALQEASVAESLIQCLSMYAELSTSARGDIPHQAVEQFLGLHASLCSAASIADGLTNRRSQAMAVASPDQPTVGDLILDEATKAFAENRRRATSWVAATLSTELSDFTLYSHKTPTTASPVAVVLERPLKTAPVPPLKASLPSKWRLSSDYASVRRGKVRAAVAALPSQPLEWERGGGLVVEVEIARKLREEARGWFLGFVERVLDADATALEPSRRNQVTAMLPQMKKVNDWLEACGSRSRAATTQLFWTSYVFSAGGSIFGYLSLFSDSYEAA</sequence>
<feature type="compositionally biased region" description="Basic and acidic residues" evidence="1">
    <location>
        <begin position="128"/>
        <end position="152"/>
    </location>
</feature>
<feature type="compositionally biased region" description="Basic and acidic residues" evidence="1">
    <location>
        <begin position="341"/>
        <end position="360"/>
    </location>
</feature>
<organism evidence="4 5">
    <name type="scientific">Zingiber officinale</name>
    <name type="common">Ginger</name>
    <name type="synonym">Amomum zingiber</name>
    <dbReference type="NCBI Taxonomy" id="94328"/>
    <lineage>
        <taxon>Eukaryota</taxon>
        <taxon>Viridiplantae</taxon>
        <taxon>Streptophyta</taxon>
        <taxon>Embryophyta</taxon>
        <taxon>Tracheophyta</taxon>
        <taxon>Spermatophyta</taxon>
        <taxon>Magnoliopsida</taxon>
        <taxon>Liliopsida</taxon>
        <taxon>Zingiberales</taxon>
        <taxon>Zingiberaceae</taxon>
        <taxon>Zingiber</taxon>
    </lineage>
</organism>
<dbReference type="AlphaFoldDB" id="A0A8J5GRK1"/>
<feature type="domain" description="DUF936" evidence="2">
    <location>
        <begin position="4"/>
        <end position="119"/>
    </location>
</feature>
<accession>A0A8J5GRK1</accession>
<evidence type="ECO:0000259" key="2">
    <source>
        <dbReference type="Pfam" id="PF06075"/>
    </source>
</evidence>
<comment type="caution">
    <text evidence="4">The sequence shown here is derived from an EMBL/GenBank/DDBJ whole genome shotgun (WGS) entry which is preliminary data.</text>
</comment>
<name>A0A8J5GRK1_ZINOF</name>
<evidence type="ECO:0000256" key="1">
    <source>
        <dbReference type="SAM" id="MobiDB-lite"/>
    </source>
</evidence>
<dbReference type="PANTHER" id="PTHR31928:SF4">
    <property type="entry name" value="OS08G0541500 PROTEIN"/>
    <property type="match status" value="1"/>
</dbReference>
<dbReference type="Pfam" id="PF06075">
    <property type="entry name" value="DUF936"/>
    <property type="match status" value="1"/>
</dbReference>
<dbReference type="InterPro" id="IPR010341">
    <property type="entry name" value="DUF936_pln"/>
</dbReference>
<evidence type="ECO:0000313" key="4">
    <source>
        <dbReference type="EMBL" id="KAG6508620.1"/>
    </source>
</evidence>
<feature type="domain" description="DUF6857" evidence="3">
    <location>
        <begin position="376"/>
        <end position="659"/>
    </location>
</feature>
<reference evidence="4 5" key="1">
    <citation type="submission" date="2020-08" db="EMBL/GenBank/DDBJ databases">
        <title>Plant Genome Project.</title>
        <authorList>
            <person name="Zhang R.-G."/>
        </authorList>
    </citation>
    <scope>NUCLEOTIDE SEQUENCE [LARGE SCALE GENOMIC DNA]</scope>
    <source>
        <tissue evidence="4">Rhizome</tissue>
    </source>
</reference>
<gene>
    <name evidence="4" type="ORF">ZIOFF_033999</name>
</gene>
<dbReference type="EMBL" id="JACMSC010000009">
    <property type="protein sequence ID" value="KAG6508620.1"/>
    <property type="molecule type" value="Genomic_DNA"/>
</dbReference>
<feature type="region of interest" description="Disordered" evidence="1">
    <location>
        <begin position="123"/>
        <end position="174"/>
    </location>
</feature>
<evidence type="ECO:0000313" key="5">
    <source>
        <dbReference type="Proteomes" id="UP000734854"/>
    </source>
</evidence>
<dbReference type="Proteomes" id="UP000734854">
    <property type="component" value="Unassembled WGS sequence"/>
</dbReference>